<evidence type="ECO:0000256" key="1">
    <source>
        <dbReference type="ARBA" id="ARBA00005384"/>
    </source>
</evidence>
<comment type="similarity">
    <text evidence="1">In the C-terminal section; belongs to the class-I pyridoxal-phosphate-dependent aminotransferase family.</text>
</comment>
<dbReference type="SUPFAM" id="SSF46785">
    <property type="entry name" value="Winged helix' DNA-binding domain"/>
    <property type="match status" value="1"/>
</dbReference>
<keyword evidence="8" id="KW-1185">Reference proteome</keyword>
<dbReference type="SMART" id="SM00345">
    <property type="entry name" value="HTH_GNTR"/>
    <property type="match status" value="1"/>
</dbReference>
<dbReference type="PANTHER" id="PTHR46577">
    <property type="entry name" value="HTH-TYPE TRANSCRIPTIONAL REGULATORY PROTEIN GABR"/>
    <property type="match status" value="1"/>
</dbReference>
<dbReference type="SUPFAM" id="SSF53383">
    <property type="entry name" value="PLP-dependent transferases"/>
    <property type="match status" value="1"/>
</dbReference>
<evidence type="ECO:0000256" key="2">
    <source>
        <dbReference type="ARBA" id="ARBA00022898"/>
    </source>
</evidence>
<evidence type="ECO:0000313" key="7">
    <source>
        <dbReference type="EMBL" id="AWV08690.1"/>
    </source>
</evidence>
<dbReference type="InterPro" id="IPR000524">
    <property type="entry name" value="Tscrpt_reg_HTH_GntR"/>
</dbReference>
<dbReference type="Proteomes" id="UP000249447">
    <property type="component" value="Chromosome"/>
</dbReference>
<keyword evidence="5" id="KW-0804">Transcription</keyword>
<dbReference type="PROSITE" id="PS50949">
    <property type="entry name" value="HTH_GNTR"/>
    <property type="match status" value="1"/>
</dbReference>
<reference evidence="7 8" key="1">
    <citation type="submission" date="2018-05" db="EMBL/GenBank/DDBJ databases">
        <title>The complete genome of Lysobacter maris HZ9B, a marine bacterium antagonistic against terrestrial plant pathogens.</title>
        <authorList>
            <person name="Zhang X.-Q."/>
        </authorList>
    </citation>
    <scope>NUCLEOTIDE SEQUENCE [LARGE SCALE GENOMIC DNA]</scope>
    <source>
        <strain evidence="7 8">HZ9B</strain>
    </source>
</reference>
<dbReference type="GO" id="GO:0003700">
    <property type="term" value="F:DNA-binding transcription factor activity"/>
    <property type="evidence" value="ECO:0007669"/>
    <property type="project" value="InterPro"/>
</dbReference>
<dbReference type="Gene3D" id="3.40.640.10">
    <property type="entry name" value="Type I PLP-dependent aspartate aminotransferase-like (Major domain)"/>
    <property type="match status" value="1"/>
</dbReference>
<evidence type="ECO:0000256" key="4">
    <source>
        <dbReference type="ARBA" id="ARBA00023125"/>
    </source>
</evidence>
<dbReference type="InterPro" id="IPR036388">
    <property type="entry name" value="WH-like_DNA-bd_sf"/>
</dbReference>
<dbReference type="InterPro" id="IPR015422">
    <property type="entry name" value="PyrdxlP-dep_Trfase_small"/>
</dbReference>
<dbReference type="GO" id="GO:0003677">
    <property type="term" value="F:DNA binding"/>
    <property type="evidence" value="ECO:0007669"/>
    <property type="project" value="UniProtKB-KW"/>
</dbReference>
<keyword evidence="4" id="KW-0238">DNA-binding</keyword>
<dbReference type="EMBL" id="CP029843">
    <property type="protein sequence ID" value="AWV08690.1"/>
    <property type="molecule type" value="Genomic_DNA"/>
</dbReference>
<dbReference type="Pfam" id="PF00155">
    <property type="entry name" value="Aminotran_1_2"/>
    <property type="match status" value="1"/>
</dbReference>
<evidence type="ECO:0000313" key="8">
    <source>
        <dbReference type="Proteomes" id="UP000249447"/>
    </source>
</evidence>
<keyword evidence="7" id="KW-0808">Transferase</keyword>
<dbReference type="Gene3D" id="3.90.1150.10">
    <property type="entry name" value="Aspartate Aminotransferase, domain 1"/>
    <property type="match status" value="1"/>
</dbReference>
<feature type="domain" description="HTH gntR-type" evidence="6">
    <location>
        <begin position="4"/>
        <end position="72"/>
    </location>
</feature>
<sequence>MPRSLLYERLAERLRRQIRGGTLRAGERLPSLRRLHRDQRVSLATVLEAYLQLEREGLVEARPRSGYYVRAPAASAPRALTARHATRSPQPVRNPALLGVLDVLGRRDMIPLHAATPAPELLPTAALAAATARALRRDPGAALGYAVPQGLPALRARIALRYARCGLDIDPDEIVVTAGAMEAISLALRASTRPGDVVLLETPTYYGLLQAVAAQGLRVIEVPNHATTGIDARRVAELLQRHPVRAAVLVPNFNNPLGSLTREADKQALVAACAAHGVVIIEDDLYGELAYSGQRPSPLRRYDRDDAVVTCGSYSKMLAPGMRIGWMLGGRRTAQLLRAKCFTTVATATLPQLAIVDYLSRHDLDRALRRLQRALADNAQRYRQALHEHWPAGTRVSSPAGGMALWVELPERIEGQALFEAALAHGIGTLPGHLFSSRGDYRHHLRLSCGLPWDARVETALRTLGTLAERLAADRAR</sequence>
<organism evidence="7 8">
    <name type="scientific">Marilutibacter maris</name>
    <dbReference type="NCBI Taxonomy" id="1605891"/>
    <lineage>
        <taxon>Bacteria</taxon>
        <taxon>Pseudomonadati</taxon>
        <taxon>Pseudomonadota</taxon>
        <taxon>Gammaproteobacteria</taxon>
        <taxon>Lysobacterales</taxon>
        <taxon>Lysobacteraceae</taxon>
        <taxon>Marilutibacter</taxon>
    </lineage>
</organism>
<dbReference type="RefSeq" id="WP_111267713.1">
    <property type="nucleotide sequence ID" value="NZ_CP029843.1"/>
</dbReference>
<keyword evidence="7" id="KW-0032">Aminotransferase</keyword>
<dbReference type="InterPro" id="IPR015424">
    <property type="entry name" value="PyrdxlP-dep_Trfase"/>
</dbReference>
<proteinExistence type="inferred from homology"/>
<name>A0A2U9TL80_9GAMM</name>
<dbReference type="Pfam" id="PF00392">
    <property type="entry name" value="GntR"/>
    <property type="match status" value="1"/>
</dbReference>
<gene>
    <name evidence="7" type="ORF">C9I47_3021</name>
</gene>
<evidence type="ECO:0000256" key="3">
    <source>
        <dbReference type="ARBA" id="ARBA00023015"/>
    </source>
</evidence>
<dbReference type="PANTHER" id="PTHR46577:SF2">
    <property type="entry name" value="TRANSCRIPTIONAL REGULATORY PROTEIN"/>
    <property type="match status" value="1"/>
</dbReference>
<dbReference type="InterPro" id="IPR036390">
    <property type="entry name" value="WH_DNA-bd_sf"/>
</dbReference>
<keyword evidence="2" id="KW-0663">Pyridoxal phosphate</keyword>
<dbReference type="OrthoDB" id="9804020at2"/>
<dbReference type="Gene3D" id="1.10.10.10">
    <property type="entry name" value="Winged helix-like DNA-binding domain superfamily/Winged helix DNA-binding domain"/>
    <property type="match status" value="1"/>
</dbReference>
<dbReference type="CDD" id="cd00609">
    <property type="entry name" value="AAT_like"/>
    <property type="match status" value="1"/>
</dbReference>
<protein>
    <submittedName>
        <fullName evidence="7">Aspartate aminotransferase</fullName>
    </submittedName>
</protein>
<accession>A0A2U9TL80</accession>
<evidence type="ECO:0000259" key="6">
    <source>
        <dbReference type="PROSITE" id="PS50949"/>
    </source>
</evidence>
<dbReference type="GO" id="GO:0030170">
    <property type="term" value="F:pyridoxal phosphate binding"/>
    <property type="evidence" value="ECO:0007669"/>
    <property type="project" value="InterPro"/>
</dbReference>
<dbReference type="GO" id="GO:0008483">
    <property type="term" value="F:transaminase activity"/>
    <property type="evidence" value="ECO:0007669"/>
    <property type="project" value="UniProtKB-KW"/>
</dbReference>
<dbReference type="InterPro" id="IPR004839">
    <property type="entry name" value="Aminotransferase_I/II_large"/>
</dbReference>
<dbReference type="InterPro" id="IPR015421">
    <property type="entry name" value="PyrdxlP-dep_Trfase_major"/>
</dbReference>
<dbReference type="InterPro" id="IPR051446">
    <property type="entry name" value="HTH_trans_reg/aminotransferase"/>
</dbReference>
<dbReference type="AlphaFoldDB" id="A0A2U9TL80"/>
<evidence type="ECO:0000256" key="5">
    <source>
        <dbReference type="ARBA" id="ARBA00023163"/>
    </source>
</evidence>
<keyword evidence="3" id="KW-0805">Transcription regulation</keyword>
<dbReference type="CDD" id="cd07377">
    <property type="entry name" value="WHTH_GntR"/>
    <property type="match status" value="1"/>
</dbReference>
<dbReference type="KEGG" id="lmb:C9I47_3021"/>